<reference evidence="3" key="1">
    <citation type="submission" date="2013-07" db="EMBL/GenBank/DDBJ databases">
        <title>Sub-species coevolution in mutualistic symbiosis.</title>
        <authorList>
            <person name="Murfin K."/>
            <person name="Klassen J."/>
            <person name="Lee M."/>
            <person name="Forst S."/>
            <person name="Stock P."/>
            <person name="Goodrich-Blair H."/>
        </authorList>
    </citation>
    <scope>NUCLEOTIDE SEQUENCE [LARGE SCALE GENOMIC DNA]</scope>
    <source>
        <strain evidence="3">Puntauvense</strain>
    </source>
</reference>
<evidence type="ECO:0000259" key="2">
    <source>
        <dbReference type="Pfam" id="PF00171"/>
    </source>
</evidence>
<protein>
    <submittedName>
        <fullName evidence="3">Putative Succinate-semialdehyde dehydrogenase (NAD(P)+)</fullName>
    </submittedName>
</protein>
<dbReference type="InterPro" id="IPR015590">
    <property type="entry name" value="Aldehyde_DH_dom"/>
</dbReference>
<dbReference type="GO" id="GO:0016620">
    <property type="term" value="F:oxidoreductase activity, acting on the aldehyde or oxo group of donors, NAD or NADP as acceptor"/>
    <property type="evidence" value="ECO:0007669"/>
    <property type="project" value="InterPro"/>
</dbReference>
<gene>
    <name evidence="3" type="ORF">XBP1_2990017</name>
</gene>
<dbReference type="AlphaFoldDB" id="A0A077NIN2"/>
<sequence length="453" mass="49143">MTINENIDITVQQTETASYIDKLVDQGKIAQKELEKQSDEDIDNVLHHLAKIFSTHCREWAEKELAVTRIGNADDKEHKLALVVNQVFKGLYGTKTYGRLGGTQRLIEYASPVGLIFAVVPLTNPIPNSLFKIMLSIKTRNAIIFSYPGKTGKLANEFIDLVQQVLTEHGLPVSLVQVCTPPSHDKTHMLMQHPGVDMILATGGRNLVHAAYSSGKPAFGVGPGNVPVYISRSAHIQKAAANIVNGKIYDNGIVCGSESNLIVHPASKNDLISALEANGAAILTNSEVEQAIQTLFNPETQYVSRENIGVCAASLAAKANISRAYPIKLLVIPAEIGRNDFLSNEKMAPILTLYTADEENGISLAYSLICNEGAGHTAVIHSEDPDEIHQFSTVMPAGRILVNTSATQGMLGETTELPVSFMQGSGTFGHNHSTDPIIWKHLVNIKRVAYGLH</sequence>
<dbReference type="Pfam" id="PF00171">
    <property type="entry name" value="Aldedh"/>
    <property type="match status" value="1"/>
</dbReference>
<dbReference type="RefSeq" id="WP_038218734.1">
    <property type="nucleotide sequence ID" value="NZ_CAWLWN010000253.1"/>
</dbReference>
<feature type="domain" description="Aldehyde dehydrogenase" evidence="2">
    <location>
        <begin position="13"/>
        <end position="408"/>
    </location>
</feature>
<accession>A0A077NIN2</accession>
<evidence type="ECO:0000313" key="3">
    <source>
        <dbReference type="EMBL" id="CDG98233.1"/>
    </source>
</evidence>
<organism evidence="3">
    <name type="scientific">Xenorhabdus bovienii str. puntauvense</name>
    <dbReference type="NCBI Taxonomy" id="1398201"/>
    <lineage>
        <taxon>Bacteria</taxon>
        <taxon>Pseudomonadati</taxon>
        <taxon>Pseudomonadota</taxon>
        <taxon>Gammaproteobacteria</taxon>
        <taxon>Enterobacterales</taxon>
        <taxon>Morganellaceae</taxon>
        <taxon>Xenorhabdus</taxon>
    </lineage>
</organism>
<dbReference type="HOGENOM" id="CLU_028794_3_1_6"/>
<keyword evidence="1" id="KW-0560">Oxidoreductase</keyword>
<dbReference type="SUPFAM" id="SSF53720">
    <property type="entry name" value="ALDH-like"/>
    <property type="match status" value="1"/>
</dbReference>
<dbReference type="PANTHER" id="PTHR11699">
    <property type="entry name" value="ALDEHYDE DEHYDROGENASE-RELATED"/>
    <property type="match status" value="1"/>
</dbReference>
<dbReference type="Gene3D" id="3.40.309.10">
    <property type="entry name" value="Aldehyde Dehydrogenase, Chain A, domain 2"/>
    <property type="match status" value="1"/>
</dbReference>
<proteinExistence type="predicted"/>
<comment type="caution">
    <text evidence="3">The sequence shown here is derived from an EMBL/GenBank/DDBJ whole genome shotgun (WGS) entry which is preliminary data.</text>
</comment>
<dbReference type="InterPro" id="IPR016161">
    <property type="entry name" value="Ald_DH/histidinol_DH"/>
</dbReference>
<dbReference type="InterPro" id="IPR016162">
    <property type="entry name" value="Ald_DH_N"/>
</dbReference>
<dbReference type="EMBL" id="CBSW010000222">
    <property type="protein sequence ID" value="CDG98233.1"/>
    <property type="molecule type" value="Genomic_DNA"/>
</dbReference>
<evidence type="ECO:0000256" key="1">
    <source>
        <dbReference type="ARBA" id="ARBA00023002"/>
    </source>
</evidence>
<name>A0A077NIN2_XENBV</name>
<dbReference type="Gene3D" id="3.40.605.10">
    <property type="entry name" value="Aldehyde Dehydrogenase, Chain A, domain 1"/>
    <property type="match status" value="1"/>
</dbReference>
<dbReference type="Proteomes" id="UP000028511">
    <property type="component" value="Unassembled WGS sequence"/>
</dbReference>
<dbReference type="InterPro" id="IPR016163">
    <property type="entry name" value="Ald_DH_C"/>
</dbReference>